<feature type="region of interest" description="Disordered" evidence="1">
    <location>
        <begin position="49"/>
        <end position="71"/>
    </location>
</feature>
<evidence type="ECO:0000256" key="1">
    <source>
        <dbReference type="SAM" id="MobiDB-lite"/>
    </source>
</evidence>
<organism evidence="2 3">
    <name type="scientific">Plakobranchus ocellatus</name>
    <dbReference type="NCBI Taxonomy" id="259542"/>
    <lineage>
        <taxon>Eukaryota</taxon>
        <taxon>Metazoa</taxon>
        <taxon>Spiralia</taxon>
        <taxon>Lophotrochozoa</taxon>
        <taxon>Mollusca</taxon>
        <taxon>Gastropoda</taxon>
        <taxon>Heterobranchia</taxon>
        <taxon>Euthyneura</taxon>
        <taxon>Panpulmonata</taxon>
        <taxon>Sacoglossa</taxon>
        <taxon>Placobranchoidea</taxon>
        <taxon>Plakobranchidae</taxon>
        <taxon>Plakobranchus</taxon>
    </lineage>
</organism>
<name>A0AAV3XWS0_9GAST</name>
<dbReference type="EMBL" id="BLXT01000154">
    <property type="protein sequence ID" value="GFN74697.1"/>
    <property type="molecule type" value="Genomic_DNA"/>
</dbReference>
<gene>
    <name evidence="2" type="ORF">PoB_000120300</name>
</gene>
<protein>
    <submittedName>
        <fullName evidence="2">Uncharacterized protein</fullName>
    </submittedName>
</protein>
<feature type="non-terminal residue" evidence="2">
    <location>
        <position position="104"/>
    </location>
</feature>
<dbReference type="AlphaFoldDB" id="A0AAV3XWS0"/>
<comment type="caution">
    <text evidence="2">The sequence shown here is derived from an EMBL/GenBank/DDBJ whole genome shotgun (WGS) entry which is preliminary data.</text>
</comment>
<evidence type="ECO:0000313" key="3">
    <source>
        <dbReference type="Proteomes" id="UP000735302"/>
    </source>
</evidence>
<accession>A0AAV3XWS0</accession>
<proteinExistence type="predicted"/>
<keyword evidence="3" id="KW-1185">Reference proteome</keyword>
<sequence length="104" mass="11489">MVQHRTWDQKLMGSKPGCIGVVSPRKAVDTNSLQAIRVQKWIPEYEGRGRAPDRVCGKSPSRISGLVPNPHNDVRPGWTHQLVFLGHSRILSDPSATLGQVIIT</sequence>
<dbReference type="Proteomes" id="UP000735302">
    <property type="component" value="Unassembled WGS sequence"/>
</dbReference>
<evidence type="ECO:0000313" key="2">
    <source>
        <dbReference type="EMBL" id="GFN74697.1"/>
    </source>
</evidence>
<reference evidence="2 3" key="1">
    <citation type="journal article" date="2021" name="Elife">
        <title>Chloroplast acquisition without the gene transfer in kleptoplastic sea slugs, Plakobranchus ocellatus.</title>
        <authorList>
            <person name="Maeda T."/>
            <person name="Takahashi S."/>
            <person name="Yoshida T."/>
            <person name="Shimamura S."/>
            <person name="Takaki Y."/>
            <person name="Nagai Y."/>
            <person name="Toyoda A."/>
            <person name="Suzuki Y."/>
            <person name="Arimoto A."/>
            <person name="Ishii H."/>
            <person name="Satoh N."/>
            <person name="Nishiyama T."/>
            <person name="Hasebe M."/>
            <person name="Maruyama T."/>
            <person name="Minagawa J."/>
            <person name="Obokata J."/>
            <person name="Shigenobu S."/>
        </authorList>
    </citation>
    <scope>NUCLEOTIDE SEQUENCE [LARGE SCALE GENOMIC DNA]</scope>
</reference>